<sequence>MPDLDAPPTQYQQPLRRSATLPTKLVSRKQSTTDSLNASGNDLYYHPYAKIVHFSPRAIAPIPSSSTPSDFDYPVDTIETLPWRSPTERTVALGPLRLEKGLTVFLKCGSVVHAILKNSQCWCVDGASTFVLRIRPLTYYRIEIPNETEEDKSYVAELKSALPKILRYEVTPCPFKRGFTVEIPEEAKVPRRKKAWQPRIGRESAPSCLFDVPETTTINSEGPDSSSAGEETDGNTTDASALASKDGGGTPLETIRDNDESSEPESIPISSETVIPRRSVTEPQQSFHSLLARFETSPEPHVDDASYSSSVDSFHSARPSSLLPPSSSHSNSTAPTSVACTEHIQSDTQSCESPQSTSAKDIDSPTLEKPELPDLHTESNSSNATPYESAKQTPTSSLTPPPDTKISTTKPTSTPTSSGDNLSDMSAEFRRRTKATKERDISPMPPASILCQSNPDYQETFDSLSIIQKTCTLVLVPPIQLLLILIHIAARIVIGPALSAAMRDLNKKLEDRVESPQDAVDDFGLPLAVEASDEAGESEKSKGPEESVKSDPWDLD</sequence>
<feature type="region of interest" description="Disordered" evidence="6">
    <location>
        <begin position="512"/>
        <end position="556"/>
    </location>
</feature>
<evidence type="ECO:0000256" key="6">
    <source>
        <dbReference type="SAM" id="MobiDB-lite"/>
    </source>
</evidence>
<feature type="compositionally biased region" description="Low complexity" evidence="6">
    <location>
        <begin position="305"/>
        <end position="337"/>
    </location>
</feature>
<feature type="compositionally biased region" description="Polar residues" evidence="6">
    <location>
        <begin position="214"/>
        <end position="239"/>
    </location>
</feature>
<evidence type="ECO:0000256" key="5">
    <source>
        <dbReference type="ARBA" id="ARBA00023136"/>
    </source>
</evidence>
<feature type="compositionally biased region" description="Basic and acidic residues" evidence="6">
    <location>
        <begin position="537"/>
        <end position="556"/>
    </location>
</feature>
<dbReference type="GO" id="GO:0045033">
    <property type="term" value="P:peroxisome inheritance"/>
    <property type="evidence" value="ECO:0007669"/>
    <property type="project" value="InterPro"/>
</dbReference>
<dbReference type="AlphaFoldDB" id="A0A3A2Z9S2"/>
<dbReference type="GO" id="GO:0005780">
    <property type="term" value="C:extrinsic component of intraperoxisomal membrane"/>
    <property type="evidence" value="ECO:0007669"/>
    <property type="project" value="InterPro"/>
</dbReference>
<organism evidence="7 8">
    <name type="scientific">Aspergillus sclerotialis</name>
    <dbReference type="NCBI Taxonomy" id="2070753"/>
    <lineage>
        <taxon>Eukaryota</taxon>
        <taxon>Fungi</taxon>
        <taxon>Dikarya</taxon>
        <taxon>Ascomycota</taxon>
        <taxon>Pezizomycotina</taxon>
        <taxon>Eurotiomycetes</taxon>
        <taxon>Eurotiomycetidae</taxon>
        <taxon>Eurotiales</taxon>
        <taxon>Aspergillaceae</taxon>
        <taxon>Aspergillus</taxon>
        <taxon>Aspergillus subgen. Polypaecilum</taxon>
    </lineage>
</organism>
<dbReference type="Pfam" id="PF12634">
    <property type="entry name" value="Inp1"/>
    <property type="match status" value="1"/>
</dbReference>
<feature type="compositionally biased region" description="Low complexity" evidence="6">
    <location>
        <begin position="393"/>
        <end position="418"/>
    </location>
</feature>
<feature type="compositionally biased region" description="Polar residues" evidence="6">
    <location>
        <begin position="378"/>
        <end position="392"/>
    </location>
</feature>
<evidence type="ECO:0000313" key="8">
    <source>
        <dbReference type="Proteomes" id="UP000266188"/>
    </source>
</evidence>
<comment type="caution">
    <text evidence="7">The sequence shown here is derived from an EMBL/GenBank/DDBJ whole genome shotgun (WGS) entry which is preliminary data.</text>
</comment>
<evidence type="ECO:0000313" key="7">
    <source>
        <dbReference type="EMBL" id="RJE18037.1"/>
    </source>
</evidence>
<evidence type="ECO:0000256" key="1">
    <source>
        <dbReference type="ARBA" id="ARBA00003594"/>
    </source>
</evidence>
<dbReference type="EMBL" id="MVGC01000640">
    <property type="protein sequence ID" value="RJE18037.1"/>
    <property type="molecule type" value="Genomic_DNA"/>
</dbReference>
<feature type="compositionally biased region" description="Basic and acidic residues" evidence="6">
    <location>
        <begin position="427"/>
        <end position="441"/>
    </location>
</feature>
<keyword evidence="5" id="KW-0472">Membrane</keyword>
<feature type="compositionally biased region" description="Basic and acidic residues" evidence="6">
    <location>
        <begin position="360"/>
        <end position="377"/>
    </location>
</feature>
<protein>
    <recommendedName>
        <fullName evidence="4">Inheritance of peroxisomes protein 1</fullName>
    </recommendedName>
</protein>
<comment type="subcellular location">
    <subcellularLocation>
        <location evidence="2">Peroxisome membrane</location>
        <topology evidence="2">Peripheral membrane protein</topology>
    </subcellularLocation>
</comment>
<feature type="region of interest" description="Disordered" evidence="6">
    <location>
        <begin position="207"/>
        <end position="282"/>
    </location>
</feature>
<gene>
    <name evidence="7" type="ORF">PHISCL_09631</name>
</gene>
<comment type="similarity">
    <text evidence="3">Belongs to the INP1 family.</text>
</comment>
<proteinExistence type="inferred from homology"/>
<accession>A0A3A2Z9S2</accession>
<evidence type="ECO:0000256" key="4">
    <source>
        <dbReference type="ARBA" id="ARBA00021397"/>
    </source>
</evidence>
<feature type="compositionally biased region" description="Polar residues" evidence="6">
    <location>
        <begin position="346"/>
        <end position="359"/>
    </location>
</feature>
<comment type="function">
    <text evidence="1">Required for peroxisome inheritance.</text>
</comment>
<dbReference type="InterPro" id="IPR024758">
    <property type="entry name" value="Inp1"/>
</dbReference>
<name>A0A3A2Z9S2_9EURO</name>
<keyword evidence="8" id="KW-1185">Reference proteome</keyword>
<dbReference type="OrthoDB" id="4097008at2759"/>
<feature type="region of interest" description="Disordered" evidence="6">
    <location>
        <begin position="299"/>
        <end position="453"/>
    </location>
</feature>
<evidence type="ECO:0000256" key="2">
    <source>
        <dbReference type="ARBA" id="ARBA00004421"/>
    </source>
</evidence>
<evidence type="ECO:0000256" key="3">
    <source>
        <dbReference type="ARBA" id="ARBA00010707"/>
    </source>
</evidence>
<dbReference type="Proteomes" id="UP000266188">
    <property type="component" value="Unassembled WGS sequence"/>
</dbReference>
<dbReference type="STRING" id="2070753.A0A3A2Z9S2"/>
<reference evidence="8" key="1">
    <citation type="submission" date="2017-02" db="EMBL/GenBank/DDBJ databases">
        <authorList>
            <person name="Tafer H."/>
            <person name="Lopandic K."/>
        </authorList>
    </citation>
    <scope>NUCLEOTIDE SEQUENCE [LARGE SCALE GENOMIC DNA]</scope>
    <source>
        <strain evidence="8">CBS 366.77</strain>
    </source>
</reference>